<reference evidence="1" key="1">
    <citation type="submission" date="2021-08" db="EMBL/GenBank/DDBJ databases">
        <title>The first chromosome-level gecko genome reveals the dynamic sex chromosomes of Neotropical dwarf geckos (Sphaerodactylidae: Sphaerodactylus).</title>
        <authorList>
            <person name="Pinto B.J."/>
            <person name="Keating S.E."/>
            <person name="Gamble T."/>
        </authorList>
    </citation>
    <scope>NUCLEOTIDE SEQUENCE</scope>
    <source>
        <strain evidence="1">TG3544</strain>
    </source>
</reference>
<organism evidence="1 2">
    <name type="scientific">Sphaerodactylus townsendi</name>
    <dbReference type="NCBI Taxonomy" id="933632"/>
    <lineage>
        <taxon>Eukaryota</taxon>
        <taxon>Metazoa</taxon>
        <taxon>Chordata</taxon>
        <taxon>Craniata</taxon>
        <taxon>Vertebrata</taxon>
        <taxon>Euteleostomi</taxon>
        <taxon>Lepidosauria</taxon>
        <taxon>Squamata</taxon>
        <taxon>Bifurcata</taxon>
        <taxon>Gekkota</taxon>
        <taxon>Sphaerodactylidae</taxon>
        <taxon>Sphaerodactylus</taxon>
    </lineage>
</organism>
<dbReference type="Proteomes" id="UP000827872">
    <property type="component" value="Linkage Group LG04"/>
</dbReference>
<evidence type="ECO:0000313" key="2">
    <source>
        <dbReference type="Proteomes" id="UP000827872"/>
    </source>
</evidence>
<sequence length="478" mass="53141">MVGMNPVADSQKIAVVGSTMDQTGSFFSKLRTFVVTLERQTEQLKQTFHGDETEFEEDSPMRYLHELYSEVRTLKGEADNVLKKRSDERDATCDFIIASKILMNRNTADLGKIRDCFAKYGYQPIIGETATKDKAETDPEPVESDQEELKNLACPENSSEPNPLERTPQLSDFGLSKYALPSTWSTVHILPQPQKEEPRKDYSGCPSPKVEQFHMNERGLCVDDVTACLTEDQTIFLLNNAKKPRQANDKMNGSSMVLASKENLATPRQKSKVHDYDYMASPAAPTFCTPGVKVPPRKNIALPKSPESNQLGASNHTDYMASPAAPTFCTPGVKVPPRKNIALPKSPESNQLDASNHTHPNPQPLEKEPEQAYVIQTVPNKRYVEEAVAPVLPSVKYLDYPETPAPPAVSDYRNTLTSPPPAPEITVIPTQILQILSKYNSNIKAPRFAEKLNNEELSAQLERPALGFSNKENSEYCG</sequence>
<protein>
    <submittedName>
        <fullName evidence="1">Uncharacterized protein</fullName>
    </submittedName>
</protein>
<comment type="caution">
    <text evidence="1">The sequence shown here is derived from an EMBL/GenBank/DDBJ whole genome shotgun (WGS) entry which is preliminary data.</text>
</comment>
<proteinExistence type="predicted"/>
<gene>
    <name evidence="1" type="ORF">K3G42_011669</name>
</gene>
<dbReference type="EMBL" id="CM037617">
    <property type="protein sequence ID" value="KAH8004451.1"/>
    <property type="molecule type" value="Genomic_DNA"/>
</dbReference>
<keyword evidence="2" id="KW-1185">Reference proteome</keyword>
<name>A0ACB8FG48_9SAUR</name>
<accession>A0ACB8FG48</accession>
<evidence type="ECO:0000313" key="1">
    <source>
        <dbReference type="EMBL" id="KAH8004451.1"/>
    </source>
</evidence>